<dbReference type="SMART" id="SM00840">
    <property type="entry name" value="DALR_2"/>
    <property type="match status" value="1"/>
</dbReference>
<protein>
    <recommendedName>
        <fullName evidence="13">Cysteine--tRNA ligase</fullName>
        <ecNumber evidence="13">6.1.1.16</ecNumber>
    </recommendedName>
    <alternativeName>
        <fullName evidence="13">Cysteinyl-tRNA synthetase</fullName>
        <shortName evidence="13">CysRS</shortName>
    </alternativeName>
</protein>
<evidence type="ECO:0000256" key="1">
    <source>
        <dbReference type="ARBA" id="ARBA00004496"/>
    </source>
</evidence>
<keyword evidence="11 13" id="KW-0030">Aminoacyl-tRNA synthetase</keyword>
<proteinExistence type="inferred from homology"/>
<feature type="binding site" evidence="13">
    <location>
        <position position="277"/>
    </location>
    <ligand>
        <name>ATP</name>
        <dbReference type="ChEBI" id="CHEBI:30616"/>
    </ligand>
</feature>
<dbReference type="PRINTS" id="PR00983">
    <property type="entry name" value="TRNASYNTHCYS"/>
</dbReference>
<dbReference type="Pfam" id="PF09190">
    <property type="entry name" value="DALR_2"/>
    <property type="match status" value="1"/>
</dbReference>
<dbReference type="SUPFAM" id="SSF52374">
    <property type="entry name" value="Nucleotidylyl transferase"/>
    <property type="match status" value="1"/>
</dbReference>
<feature type="domain" description="Cysteinyl-tRNA synthetase class Ia DALR" evidence="15">
    <location>
        <begin position="376"/>
        <end position="436"/>
    </location>
</feature>
<feature type="short sequence motif" description="'KMSKS' region" evidence="13">
    <location>
        <begin position="274"/>
        <end position="278"/>
    </location>
</feature>
<evidence type="ECO:0000256" key="12">
    <source>
        <dbReference type="ARBA" id="ARBA00047398"/>
    </source>
</evidence>
<feature type="binding site" evidence="13">
    <location>
        <position position="29"/>
    </location>
    <ligand>
        <name>Zn(2+)</name>
        <dbReference type="ChEBI" id="CHEBI:29105"/>
    </ligand>
</feature>
<keyword evidence="6 13" id="KW-0479">Metal-binding</keyword>
<dbReference type="GO" id="GO:0005829">
    <property type="term" value="C:cytosol"/>
    <property type="evidence" value="ECO:0007669"/>
    <property type="project" value="TreeGrafter"/>
</dbReference>
<comment type="subcellular location">
    <subcellularLocation>
        <location evidence="1 13">Cytoplasm</location>
    </subcellularLocation>
</comment>
<keyword evidence="10 13" id="KW-0648">Protein biosynthesis</keyword>
<feature type="binding site" evidence="13">
    <location>
        <position position="217"/>
    </location>
    <ligand>
        <name>Zn(2+)</name>
        <dbReference type="ChEBI" id="CHEBI:29105"/>
    </ligand>
</feature>
<dbReference type="CDD" id="cd00672">
    <property type="entry name" value="CysRS_core"/>
    <property type="match status" value="1"/>
</dbReference>
<dbReference type="PANTHER" id="PTHR10890:SF3">
    <property type="entry name" value="CYSTEINE--TRNA LIGASE, CYTOPLASMIC"/>
    <property type="match status" value="1"/>
</dbReference>
<name>A0A1G1L060_9BACT</name>
<evidence type="ECO:0000256" key="7">
    <source>
        <dbReference type="ARBA" id="ARBA00022741"/>
    </source>
</evidence>
<dbReference type="NCBIfam" id="TIGR00435">
    <property type="entry name" value="cysS"/>
    <property type="match status" value="1"/>
</dbReference>
<dbReference type="GO" id="GO:0005524">
    <property type="term" value="F:ATP binding"/>
    <property type="evidence" value="ECO:0007669"/>
    <property type="project" value="UniProtKB-UniRule"/>
</dbReference>
<dbReference type="InterPro" id="IPR024909">
    <property type="entry name" value="Cys-tRNA/MSH_ligase"/>
</dbReference>
<comment type="caution">
    <text evidence="16">The sequence shown here is derived from an EMBL/GenBank/DDBJ whole genome shotgun (WGS) entry which is preliminary data.</text>
</comment>
<feature type="region of interest" description="Disordered" evidence="14">
    <location>
        <begin position="477"/>
        <end position="497"/>
    </location>
</feature>
<dbReference type="Gene3D" id="3.40.50.620">
    <property type="entry name" value="HUPs"/>
    <property type="match status" value="1"/>
</dbReference>
<dbReference type="FunFam" id="3.40.50.620:FF:000130">
    <property type="entry name" value="Cysteine--tRNA ligase"/>
    <property type="match status" value="1"/>
</dbReference>
<evidence type="ECO:0000256" key="4">
    <source>
        <dbReference type="ARBA" id="ARBA00022490"/>
    </source>
</evidence>
<evidence type="ECO:0000256" key="8">
    <source>
        <dbReference type="ARBA" id="ARBA00022833"/>
    </source>
</evidence>
<evidence type="ECO:0000256" key="5">
    <source>
        <dbReference type="ARBA" id="ARBA00022598"/>
    </source>
</evidence>
<evidence type="ECO:0000256" key="13">
    <source>
        <dbReference type="HAMAP-Rule" id="MF_00041"/>
    </source>
</evidence>
<organism evidence="16 17">
    <name type="scientific">Candidatus Danuiimicrobium aquiferis</name>
    <dbReference type="NCBI Taxonomy" id="1801832"/>
    <lineage>
        <taxon>Bacteria</taxon>
        <taxon>Pseudomonadati</taxon>
        <taxon>Candidatus Omnitrophota</taxon>
        <taxon>Candidatus Danuiimicrobium</taxon>
    </lineage>
</organism>
<dbReference type="InterPro" id="IPR009080">
    <property type="entry name" value="tRNAsynth_Ia_anticodon-bd"/>
</dbReference>
<evidence type="ECO:0000256" key="10">
    <source>
        <dbReference type="ARBA" id="ARBA00022917"/>
    </source>
</evidence>
<dbReference type="Gene3D" id="1.20.120.1910">
    <property type="entry name" value="Cysteine-tRNA ligase, C-terminal anti-codon recognition domain"/>
    <property type="match status" value="1"/>
</dbReference>
<evidence type="ECO:0000313" key="16">
    <source>
        <dbReference type="EMBL" id="OGW98511.1"/>
    </source>
</evidence>
<dbReference type="SUPFAM" id="SSF47323">
    <property type="entry name" value="Anticodon-binding domain of a subclass of class I aminoacyl-tRNA synthetases"/>
    <property type="match status" value="1"/>
</dbReference>
<dbReference type="GO" id="GO:0008270">
    <property type="term" value="F:zinc ion binding"/>
    <property type="evidence" value="ECO:0007669"/>
    <property type="project" value="UniProtKB-UniRule"/>
</dbReference>
<dbReference type="EMBL" id="MHFR01000032">
    <property type="protein sequence ID" value="OGW98511.1"/>
    <property type="molecule type" value="Genomic_DNA"/>
</dbReference>
<keyword evidence="5 13" id="KW-0436">Ligase</keyword>
<comment type="subunit">
    <text evidence="3 13">Monomer.</text>
</comment>
<dbReference type="AlphaFoldDB" id="A0A1G1L060"/>
<dbReference type="Pfam" id="PF01406">
    <property type="entry name" value="tRNA-synt_1e"/>
    <property type="match status" value="1"/>
</dbReference>
<evidence type="ECO:0000256" key="2">
    <source>
        <dbReference type="ARBA" id="ARBA00005594"/>
    </source>
</evidence>
<evidence type="ECO:0000256" key="11">
    <source>
        <dbReference type="ARBA" id="ARBA00023146"/>
    </source>
</evidence>
<feature type="short sequence motif" description="'HIGH' region" evidence="13">
    <location>
        <begin position="31"/>
        <end position="41"/>
    </location>
</feature>
<dbReference type="InterPro" id="IPR014729">
    <property type="entry name" value="Rossmann-like_a/b/a_fold"/>
</dbReference>
<evidence type="ECO:0000256" key="3">
    <source>
        <dbReference type="ARBA" id="ARBA00011245"/>
    </source>
</evidence>
<dbReference type="Proteomes" id="UP000178187">
    <property type="component" value="Unassembled WGS sequence"/>
</dbReference>
<evidence type="ECO:0000313" key="17">
    <source>
        <dbReference type="Proteomes" id="UP000178187"/>
    </source>
</evidence>
<keyword evidence="4 13" id="KW-0963">Cytoplasm</keyword>
<dbReference type="InterPro" id="IPR015803">
    <property type="entry name" value="Cys-tRNA-ligase"/>
</dbReference>
<comment type="cofactor">
    <cofactor evidence="13">
        <name>Zn(2+)</name>
        <dbReference type="ChEBI" id="CHEBI:29105"/>
    </cofactor>
    <text evidence="13">Binds 1 zinc ion per subunit.</text>
</comment>
<accession>A0A1G1L060</accession>
<dbReference type="EC" id="6.1.1.16" evidence="13"/>
<comment type="catalytic activity">
    <reaction evidence="12 13">
        <text>tRNA(Cys) + L-cysteine + ATP = L-cysteinyl-tRNA(Cys) + AMP + diphosphate</text>
        <dbReference type="Rhea" id="RHEA:17773"/>
        <dbReference type="Rhea" id="RHEA-COMP:9661"/>
        <dbReference type="Rhea" id="RHEA-COMP:9679"/>
        <dbReference type="ChEBI" id="CHEBI:30616"/>
        <dbReference type="ChEBI" id="CHEBI:33019"/>
        <dbReference type="ChEBI" id="CHEBI:35235"/>
        <dbReference type="ChEBI" id="CHEBI:78442"/>
        <dbReference type="ChEBI" id="CHEBI:78517"/>
        <dbReference type="ChEBI" id="CHEBI:456215"/>
        <dbReference type="EC" id="6.1.1.16"/>
    </reaction>
</comment>
<gene>
    <name evidence="13" type="primary">cysS</name>
    <name evidence="16" type="ORF">A3G33_08990</name>
</gene>
<dbReference type="HAMAP" id="MF_00041">
    <property type="entry name" value="Cys_tRNA_synth"/>
    <property type="match status" value="1"/>
</dbReference>
<feature type="binding site" evidence="13">
    <location>
        <position position="242"/>
    </location>
    <ligand>
        <name>Zn(2+)</name>
        <dbReference type="ChEBI" id="CHEBI:29105"/>
    </ligand>
</feature>
<keyword evidence="8 13" id="KW-0862">Zinc</keyword>
<dbReference type="InterPro" id="IPR015273">
    <property type="entry name" value="Cys-tRNA-synt_Ia_DALR"/>
</dbReference>
<dbReference type="GO" id="GO:0006423">
    <property type="term" value="P:cysteinyl-tRNA aminoacylation"/>
    <property type="evidence" value="ECO:0007669"/>
    <property type="project" value="UniProtKB-UniRule"/>
</dbReference>
<sequence>MNIQFHNTLSGKKEDFQPIRAGEILMYTCGPTVYDYAHIGNFRTFVFEDLLHRFLEFHFREIKDFKVNHVMNITDVDDKTIAGANRDGIPLAQYTKKYEDAFIEDLKTLNIKLPTVMPHAADEKEIQSMIQLVAKLIGNNHAYVKEGSVYFRISEFKNYGKLSKKDLAQNITGARVDVDEYDKEVGADFVLWKATKEGEPSWDSPWGKGRPGWHLECSSMSMKHLAETIDIHAGGEDLIFPHHENEIAQSEAATGKPFVKYWLHAKHLLVNGEKMSKSKGNFFTLRDLLAKKDKSGKFYDKMAIKYALLSTHYRTQLNFTFELLEEAKENIKKLDDCYFKCLSVAALGVEREANVASKKDFENHPKLSGLREYTTKMAEALQDDLNISVALANLFEVLREINSWFPGSIAIDGSQLRGVIFFFKLIDDLFGLDVSVINSVPERVIEMLMKIIEFRRKKEFGPADQIRKQINDETGWLVKDGRPGEPSTVKKKRRTWD</sequence>
<evidence type="ECO:0000256" key="6">
    <source>
        <dbReference type="ARBA" id="ARBA00022723"/>
    </source>
</evidence>
<keyword evidence="7 13" id="KW-0547">Nucleotide-binding</keyword>
<evidence type="ECO:0000259" key="15">
    <source>
        <dbReference type="SMART" id="SM00840"/>
    </source>
</evidence>
<dbReference type="GO" id="GO:0004817">
    <property type="term" value="F:cysteine-tRNA ligase activity"/>
    <property type="evidence" value="ECO:0007669"/>
    <property type="project" value="UniProtKB-UniRule"/>
</dbReference>
<comment type="similarity">
    <text evidence="2 13">Belongs to the class-I aminoacyl-tRNA synthetase family.</text>
</comment>
<dbReference type="PANTHER" id="PTHR10890">
    <property type="entry name" value="CYSTEINYL-TRNA SYNTHETASE"/>
    <property type="match status" value="1"/>
</dbReference>
<reference evidence="16 17" key="1">
    <citation type="journal article" date="2016" name="Nat. Commun.">
        <title>Thousands of microbial genomes shed light on interconnected biogeochemical processes in an aquifer system.</title>
        <authorList>
            <person name="Anantharaman K."/>
            <person name="Brown C.T."/>
            <person name="Hug L.A."/>
            <person name="Sharon I."/>
            <person name="Castelle C.J."/>
            <person name="Probst A.J."/>
            <person name="Thomas B.C."/>
            <person name="Singh A."/>
            <person name="Wilkins M.J."/>
            <person name="Karaoz U."/>
            <person name="Brodie E.L."/>
            <person name="Williams K.H."/>
            <person name="Hubbard S.S."/>
            <person name="Banfield J.F."/>
        </authorList>
    </citation>
    <scope>NUCLEOTIDE SEQUENCE [LARGE SCALE GENOMIC DNA]</scope>
</reference>
<feature type="binding site" evidence="13">
    <location>
        <position position="246"/>
    </location>
    <ligand>
        <name>Zn(2+)</name>
        <dbReference type="ChEBI" id="CHEBI:29105"/>
    </ligand>
</feature>
<evidence type="ECO:0000256" key="14">
    <source>
        <dbReference type="SAM" id="MobiDB-lite"/>
    </source>
</evidence>
<keyword evidence="9 13" id="KW-0067">ATP-binding</keyword>
<dbReference type="InterPro" id="IPR032678">
    <property type="entry name" value="tRNA-synt_1_cat_dom"/>
</dbReference>
<evidence type="ECO:0000256" key="9">
    <source>
        <dbReference type="ARBA" id="ARBA00022840"/>
    </source>
</evidence>